<sequence length="367" mass="37393">TGGTTITYQRDATDRVISRTTVVPGSGPGTGTTIVYYLYAAGGSPVMVKDGATGTVSRMLSLPGGVSITIPGTGNQSWSYPNIHGDIVVTATQAGIRSALYRYDPYGQPISPTGVIGTTTSDITVPDNLPGTADNAWVGGSSKLYEHQGSIATIEMGARQYVAALGRFLSTDAVEGGNSDSYTYPGDPINHFDLSGNRQDSGSASVNKAYYSDFHNAQTGGGVPVSHSNAPPGKAKPFSFEKPFAQSSSITVASPVFRGSCGTPGCTVPLIDLPSSSTASLSGSLCLIVICGALTWDHNLTTGFSVGPRVGSSLSAGWKPEKSSPGWAATYDCTLAAGPVGVTAGDSGVAYSVGAEVGCSVGAGYTW</sequence>
<organism evidence="1 2">
    <name type="scientific">Subtercola vilae</name>
    <dbReference type="NCBI Taxonomy" id="2056433"/>
    <lineage>
        <taxon>Bacteria</taxon>
        <taxon>Bacillati</taxon>
        <taxon>Actinomycetota</taxon>
        <taxon>Actinomycetes</taxon>
        <taxon>Micrococcales</taxon>
        <taxon>Microbacteriaceae</taxon>
        <taxon>Subtercola</taxon>
    </lineage>
</organism>
<gene>
    <name evidence="1" type="ORF">D4765_08590</name>
</gene>
<dbReference type="Proteomes" id="UP000306192">
    <property type="component" value="Unassembled WGS sequence"/>
</dbReference>
<dbReference type="Gene3D" id="2.180.10.10">
    <property type="entry name" value="RHS repeat-associated core"/>
    <property type="match status" value="1"/>
</dbReference>
<proteinExistence type="predicted"/>
<feature type="non-terminal residue" evidence="1">
    <location>
        <position position="1"/>
    </location>
</feature>
<name>A0A4T2C1U4_9MICO</name>
<keyword evidence="2" id="KW-1185">Reference proteome</keyword>
<dbReference type="AlphaFoldDB" id="A0A4T2C1U4"/>
<comment type="caution">
    <text evidence="1">The sequence shown here is derived from an EMBL/GenBank/DDBJ whole genome shotgun (WGS) entry which is preliminary data.</text>
</comment>
<dbReference type="RefSeq" id="WP_201799266.1">
    <property type="nucleotide sequence ID" value="NZ_QYRT01000013.1"/>
</dbReference>
<evidence type="ECO:0000313" key="2">
    <source>
        <dbReference type="Proteomes" id="UP000306192"/>
    </source>
</evidence>
<evidence type="ECO:0000313" key="1">
    <source>
        <dbReference type="EMBL" id="TIH37071.1"/>
    </source>
</evidence>
<protein>
    <recommendedName>
        <fullName evidence="3">RHS repeat-associated core domain-containing protein</fullName>
    </recommendedName>
</protein>
<reference evidence="1 2" key="1">
    <citation type="journal article" date="2019" name="Microorganisms">
        <title>Systematic Affiliation and Genome Analysis of Subtercola vilae DB165(T) with Particular Emphasis on Cold Adaptation of an Isolate from a High-Altitude Cold Volcano Lake.</title>
        <authorList>
            <person name="Villalobos A.S."/>
            <person name="Wiese J."/>
            <person name="Imhoff J.F."/>
            <person name="Dorador C."/>
            <person name="Keller A."/>
            <person name="Hentschel U."/>
        </authorList>
    </citation>
    <scope>NUCLEOTIDE SEQUENCE [LARGE SCALE GENOMIC DNA]</scope>
    <source>
        <strain evidence="1 2">DB165</strain>
    </source>
</reference>
<dbReference type="EMBL" id="QYRT01000013">
    <property type="protein sequence ID" value="TIH37071.1"/>
    <property type="molecule type" value="Genomic_DNA"/>
</dbReference>
<accession>A0A4T2C1U4</accession>
<evidence type="ECO:0008006" key="3">
    <source>
        <dbReference type="Google" id="ProtNLM"/>
    </source>
</evidence>